<dbReference type="STRING" id="75743.A0A401QI32"/>
<evidence type="ECO:0000259" key="1">
    <source>
        <dbReference type="PROSITE" id="PS50060"/>
    </source>
</evidence>
<name>A0A401QI32_SCYTO</name>
<gene>
    <name evidence="2" type="ORF">scyTo_0025699</name>
</gene>
<dbReference type="PANTHER" id="PTHR23282">
    <property type="entry name" value="APICAL ENDOSOMAL GLYCOPROTEIN PRECURSOR"/>
    <property type="match status" value="1"/>
</dbReference>
<dbReference type="Pfam" id="PF00629">
    <property type="entry name" value="MAM"/>
    <property type="match status" value="1"/>
</dbReference>
<dbReference type="OMA" id="WHYEEVT"/>
<dbReference type="InterPro" id="IPR013320">
    <property type="entry name" value="ConA-like_dom_sf"/>
</dbReference>
<reference evidence="2 3" key="1">
    <citation type="journal article" date="2018" name="Nat. Ecol. Evol.">
        <title>Shark genomes provide insights into elasmobranch evolution and the origin of vertebrates.</title>
        <authorList>
            <person name="Hara Y"/>
            <person name="Yamaguchi K"/>
            <person name="Onimaru K"/>
            <person name="Kadota M"/>
            <person name="Koyanagi M"/>
            <person name="Keeley SD"/>
            <person name="Tatsumi K"/>
            <person name="Tanaka K"/>
            <person name="Motone F"/>
            <person name="Kageyama Y"/>
            <person name="Nozu R"/>
            <person name="Adachi N"/>
            <person name="Nishimura O"/>
            <person name="Nakagawa R"/>
            <person name="Tanegashima C"/>
            <person name="Kiyatake I"/>
            <person name="Matsumoto R"/>
            <person name="Murakumo K"/>
            <person name="Nishida K"/>
            <person name="Terakita A"/>
            <person name="Kuratani S"/>
            <person name="Sato K"/>
            <person name="Hyodo S Kuraku.S."/>
        </authorList>
    </citation>
    <scope>NUCLEOTIDE SEQUENCE [LARGE SCALE GENOMIC DNA]</scope>
</reference>
<dbReference type="GO" id="GO:0016020">
    <property type="term" value="C:membrane"/>
    <property type="evidence" value="ECO:0007669"/>
    <property type="project" value="InterPro"/>
</dbReference>
<dbReference type="InterPro" id="IPR051560">
    <property type="entry name" value="MAM_domain-containing"/>
</dbReference>
<dbReference type="Gene3D" id="2.60.120.200">
    <property type="match status" value="1"/>
</dbReference>
<proteinExistence type="predicted"/>
<dbReference type="OrthoDB" id="412155at2759"/>
<dbReference type="SUPFAM" id="SSF49899">
    <property type="entry name" value="Concanavalin A-like lectins/glucanases"/>
    <property type="match status" value="1"/>
</dbReference>
<protein>
    <recommendedName>
        <fullName evidence="1">MAM domain-containing protein</fullName>
    </recommendedName>
</protein>
<dbReference type="SMART" id="SM00137">
    <property type="entry name" value="MAM"/>
    <property type="match status" value="1"/>
</dbReference>
<evidence type="ECO:0000313" key="3">
    <source>
        <dbReference type="Proteomes" id="UP000288216"/>
    </source>
</evidence>
<keyword evidence="3" id="KW-1185">Reference proteome</keyword>
<feature type="domain" description="MAM" evidence="1">
    <location>
        <begin position="1"/>
        <end position="120"/>
    </location>
</feature>
<dbReference type="EMBL" id="BFAA01118654">
    <property type="protein sequence ID" value="GCB85049.1"/>
    <property type="molecule type" value="Genomic_DNA"/>
</dbReference>
<dbReference type="PANTHER" id="PTHR23282:SF142">
    <property type="entry name" value="MAM DOMAIN-CONTAINING PROTEIN"/>
    <property type="match status" value="1"/>
</dbReference>
<dbReference type="AlphaFoldDB" id="A0A401QI32"/>
<dbReference type="CDD" id="cd06263">
    <property type="entry name" value="MAM"/>
    <property type="match status" value="1"/>
</dbReference>
<dbReference type="Proteomes" id="UP000288216">
    <property type="component" value="Unassembled WGS sequence"/>
</dbReference>
<dbReference type="InterPro" id="IPR000998">
    <property type="entry name" value="MAM_dom"/>
</dbReference>
<dbReference type="PRINTS" id="PR00020">
    <property type="entry name" value="MAMDOMAIN"/>
</dbReference>
<accession>A0A401QI32</accession>
<evidence type="ECO:0000313" key="2">
    <source>
        <dbReference type="EMBL" id="GCB85049.1"/>
    </source>
</evidence>
<organism evidence="2 3">
    <name type="scientific">Scyliorhinus torazame</name>
    <name type="common">Cloudy catshark</name>
    <name type="synonym">Catulus torazame</name>
    <dbReference type="NCBI Taxonomy" id="75743"/>
    <lineage>
        <taxon>Eukaryota</taxon>
        <taxon>Metazoa</taxon>
        <taxon>Chordata</taxon>
        <taxon>Craniata</taxon>
        <taxon>Vertebrata</taxon>
        <taxon>Chondrichthyes</taxon>
        <taxon>Elasmobranchii</taxon>
        <taxon>Galeomorphii</taxon>
        <taxon>Galeoidea</taxon>
        <taxon>Carcharhiniformes</taxon>
        <taxon>Scyliorhinidae</taxon>
        <taxon>Scyliorhinus</taxon>
    </lineage>
</organism>
<feature type="non-terminal residue" evidence="2">
    <location>
        <position position="1"/>
    </location>
</feature>
<sequence length="132" mass="14903">KWNYLHIEAAKVVEGQHARLLSPMVPPINSHRCMVFWYQMRGANVGTLRVLLRKRMNNVTLWSLRGDQGDKWKEGKIILPGYNVDYQVIIEGIAGIGASGDLAIDDIAIASHVSLDQCIRKYQAPTITKELF</sequence>
<comment type="caution">
    <text evidence="2">The sequence shown here is derived from an EMBL/GenBank/DDBJ whole genome shotgun (WGS) entry which is preliminary data.</text>
</comment>
<dbReference type="PROSITE" id="PS50060">
    <property type="entry name" value="MAM_2"/>
    <property type="match status" value="1"/>
</dbReference>